<reference evidence="2 3" key="2">
    <citation type="submission" date="2024-07" db="EMBL/GenBank/DDBJ databases">
        <authorList>
            <person name="Akdeniz Z."/>
        </authorList>
    </citation>
    <scope>NUCLEOTIDE SEQUENCE [LARGE SCALE GENOMIC DNA]</scope>
</reference>
<evidence type="ECO:0000313" key="1">
    <source>
        <dbReference type="EMBL" id="CAI9954195.1"/>
    </source>
</evidence>
<organism evidence="1">
    <name type="scientific">Hexamita inflata</name>
    <dbReference type="NCBI Taxonomy" id="28002"/>
    <lineage>
        <taxon>Eukaryota</taxon>
        <taxon>Metamonada</taxon>
        <taxon>Diplomonadida</taxon>
        <taxon>Hexamitidae</taxon>
        <taxon>Hexamitinae</taxon>
        <taxon>Hexamita</taxon>
    </lineage>
</organism>
<proteinExistence type="predicted"/>
<dbReference type="AlphaFoldDB" id="A0AA86Q8F7"/>
<dbReference type="Proteomes" id="UP001642409">
    <property type="component" value="Unassembled WGS sequence"/>
</dbReference>
<evidence type="ECO:0000313" key="2">
    <source>
        <dbReference type="EMBL" id="CAL6036306.1"/>
    </source>
</evidence>
<evidence type="ECO:0000313" key="3">
    <source>
        <dbReference type="Proteomes" id="UP001642409"/>
    </source>
</evidence>
<comment type="caution">
    <text evidence="1">The sequence shown here is derived from an EMBL/GenBank/DDBJ whole genome shotgun (WGS) entry which is preliminary data.</text>
</comment>
<reference evidence="1" key="1">
    <citation type="submission" date="2023-06" db="EMBL/GenBank/DDBJ databases">
        <authorList>
            <person name="Kurt Z."/>
        </authorList>
    </citation>
    <scope>NUCLEOTIDE SEQUENCE</scope>
</reference>
<gene>
    <name evidence="2" type="ORF">HINF_LOCUS36349</name>
    <name evidence="1" type="ORF">HINF_LOCUS41840</name>
</gene>
<keyword evidence="3" id="KW-1185">Reference proteome</keyword>
<accession>A0AA86Q8F7</accession>
<dbReference type="EMBL" id="CATOUU010000845">
    <property type="protein sequence ID" value="CAI9954195.1"/>
    <property type="molecule type" value="Genomic_DNA"/>
</dbReference>
<protein>
    <submittedName>
        <fullName evidence="2">Hypothetical_protein</fullName>
    </submittedName>
</protein>
<name>A0AA86Q8F7_9EUKA</name>
<sequence length="148" mass="17655">MQDYDVKYTQYCKKIACTPLLDVDDHVKNGIQVTYKDYTIKNKRAMQSPNYQYQLEANKINELWINLSEQGKRTQRNAASWDLVQKQYSSRTLIENMVYPVTRSSKRLDELHCLKEKVQMPVTQKSAFRNKMSPQIQLQLRFKGEWRK</sequence>
<dbReference type="EMBL" id="CAXDID020000133">
    <property type="protein sequence ID" value="CAL6036306.1"/>
    <property type="molecule type" value="Genomic_DNA"/>
</dbReference>